<dbReference type="EMBL" id="GBRH01206756">
    <property type="protein sequence ID" value="JAD91139.1"/>
    <property type="molecule type" value="Transcribed_RNA"/>
</dbReference>
<feature type="compositionally biased region" description="Basic and acidic residues" evidence="1">
    <location>
        <begin position="47"/>
        <end position="64"/>
    </location>
</feature>
<evidence type="ECO:0000313" key="2">
    <source>
        <dbReference type="EMBL" id="JAD91139.1"/>
    </source>
</evidence>
<reference evidence="2" key="1">
    <citation type="submission" date="2014-09" db="EMBL/GenBank/DDBJ databases">
        <authorList>
            <person name="Magalhaes I.L.F."/>
            <person name="Oliveira U."/>
            <person name="Santos F.R."/>
            <person name="Vidigal T.H.D.A."/>
            <person name="Brescovit A.D."/>
            <person name="Santos A.J."/>
        </authorList>
    </citation>
    <scope>NUCLEOTIDE SEQUENCE</scope>
    <source>
        <tissue evidence="2">Shoot tissue taken approximately 20 cm above the soil surface</tissue>
    </source>
</reference>
<feature type="compositionally biased region" description="Gly residues" evidence="1">
    <location>
        <begin position="14"/>
        <end position="23"/>
    </location>
</feature>
<feature type="compositionally biased region" description="Basic and acidic residues" evidence="1">
    <location>
        <begin position="30"/>
        <end position="40"/>
    </location>
</feature>
<sequence length="64" mass="7249">MRGARRRHGHPLAGVGGRGGGPGRPLPARPDSRLRQGDDRRRRRRRLLQDRHRAARARQDIAAD</sequence>
<organism evidence="2">
    <name type="scientific">Arundo donax</name>
    <name type="common">Giant reed</name>
    <name type="synonym">Donax arundinaceus</name>
    <dbReference type="NCBI Taxonomy" id="35708"/>
    <lineage>
        <taxon>Eukaryota</taxon>
        <taxon>Viridiplantae</taxon>
        <taxon>Streptophyta</taxon>
        <taxon>Embryophyta</taxon>
        <taxon>Tracheophyta</taxon>
        <taxon>Spermatophyta</taxon>
        <taxon>Magnoliopsida</taxon>
        <taxon>Liliopsida</taxon>
        <taxon>Poales</taxon>
        <taxon>Poaceae</taxon>
        <taxon>PACMAD clade</taxon>
        <taxon>Arundinoideae</taxon>
        <taxon>Arundineae</taxon>
        <taxon>Arundo</taxon>
    </lineage>
</organism>
<reference evidence="2" key="2">
    <citation type="journal article" date="2015" name="Data Brief">
        <title>Shoot transcriptome of the giant reed, Arundo donax.</title>
        <authorList>
            <person name="Barrero R.A."/>
            <person name="Guerrero F.D."/>
            <person name="Moolhuijzen P."/>
            <person name="Goolsby J.A."/>
            <person name="Tidwell J."/>
            <person name="Bellgard S.E."/>
            <person name="Bellgard M.I."/>
        </authorList>
    </citation>
    <scope>NUCLEOTIDE SEQUENCE</scope>
    <source>
        <tissue evidence="2">Shoot tissue taken approximately 20 cm above the soil surface</tissue>
    </source>
</reference>
<evidence type="ECO:0000256" key="1">
    <source>
        <dbReference type="SAM" id="MobiDB-lite"/>
    </source>
</evidence>
<accession>A0A0A9DRH3</accession>
<name>A0A0A9DRH3_ARUDO</name>
<protein>
    <submittedName>
        <fullName evidence="2">Uncharacterized protein</fullName>
    </submittedName>
</protein>
<feature type="compositionally biased region" description="Basic residues" evidence="1">
    <location>
        <begin position="1"/>
        <end position="10"/>
    </location>
</feature>
<dbReference type="AlphaFoldDB" id="A0A0A9DRH3"/>
<proteinExistence type="predicted"/>
<feature type="region of interest" description="Disordered" evidence="1">
    <location>
        <begin position="1"/>
        <end position="64"/>
    </location>
</feature>